<organism evidence="2 3">
    <name type="scientific">Flammeovirga aprica JL-4</name>
    <dbReference type="NCBI Taxonomy" id="694437"/>
    <lineage>
        <taxon>Bacteria</taxon>
        <taxon>Pseudomonadati</taxon>
        <taxon>Bacteroidota</taxon>
        <taxon>Cytophagia</taxon>
        <taxon>Cytophagales</taxon>
        <taxon>Flammeovirgaceae</taxon>
        <taxon>Flammeovirga</taxon>
    </lineage>
</organism>
<evidence type="ECO:0000256" key="1">
    <source>
        <dbReference type="SAM" id="SignalP"/>
    </source>
</evidence>
<gene>
    <name evidence="2" type="ORF">HHU12_31855</name>
</gene>
<feature type="chain" id="PRO_5031467352" description="Tetratricopeptide repeat protein" evidence="1">
    <location>
        <begin position="24"/>
        <end position="439"/>
    </location>
</feature>
<dbReference type="SUPFAM" id="SSF48452">
    <property type="entry name" value="TPR-like"/>
    <property type="match status" value="2"/>
</dbReference>
<dbReference type="Proteomes" id="UP000576082">
    <property type="component" value="Unassembled WGS sequence"/>
</dbReference>
<dbReference type="InterPro" id="IPR011990">
    <property type="entry name" value="TPR-like_helical_dom_sf"/>
</dbReference>
<proteinExistence type="predicted"/>
<keyword evidence="1" id="KW-0732">Signal</keyword>
<evidence type="ECO:0000313" key="2">
    <source>
        <dbReference type="EMBL" id="NME72598.1"/>
    </source>
</evidence>
<comment type="caution">
    <text evidence="2">The sequence shown here is derived from an EMBL/GenBank/DDBJ whole genome shotgun (WGS) entry which is preliminary data.</text>
</comment>
<accession>A0A7X9XDA9</accession>
<dbReference type="EMBL" id="JABANE010000180">
    <property type="protein sequence ID" value="NME72598.1"/>
    <property type="molecule type" value="Genomic_DNA"/>
</dbReference>
<evidence type="ECO:0000313" key="3">
    <source>
        <dbReference type="Proteomes" id="UP000576082"/>
    </source>
</evidence>
<dbReference type="SMART" id="SM00028">
    <property type="entry name" value="TPR"/>
    <property type="match status" value="9"/>
</dbReference>
<dbReference type="PANTHER" id="PTHR12558:SF13">
    <property type="entry name" value="CELL DIVISION CYCLE PROTEIN 27 HOMOLOG"/>
    <property type="match status" value="1"/>
</dbReference>
<dbReference type="InterPro" id="IPR019734">
    <property type="entry name" value="TPR_rpt"/>
</dbReference>
<dbReference type="RefSeq" id="WP_169660784.1">
    <property type="nucleotide sequence ID" value="NZ_JABANE010000180.1"/>
</dbReference>
<reference evidence="2 3" key="1">
    <citation type="submission" date="2020-04" db="EMBL/GenBank/DDBJ databases">
        <title>Flammeovirga sp. SR4, a novel species isolated from seawater.</title>
        <authorList>
            <person name="Wang X."/>
        </authorList>
    </citation>
    <scope>NUCLEOTIDE SEQUENCE [LARGE SCALE GENOMIC DNA]</scope>
    <source>
        <strain evidence="2 3">ATCC 23126</strain>
    </source>
</reference>
<dbReference type="PANTHER" id="PTHR12558">
    <property type="entry name" value="CELL DIVISION CYCLE 16,23,27"/>
    <property type="match status" value="1"/>
</dbReference>
<keyword evidence="3" id="KW-1185">Reference proteome</keyword>
<evidence type="ECO:0008006" key="4">
    <source>
        <dbReference type="Google" id="ProtNLM"/>
    </source>
</evidence>
<name>A0A7X9XDA9_9BACT</name>
<feature type="signal peptide" evidence="1">
    <location>
        <begin position="1"/>
        <end position="23"/>
    </location>
</feature>
<protein>
    <recommendedName>
        <fullName evidence="4">Tetratricopeptide repeat protein</fullName>
    </recommendedName>
</protein>
<sequence>MARTLFKIFILFVCFVTSTTLFAQTDKALDHFVKAENLFNSKQFTKAIDEYTLAIKYDSTQEKYFLRKAKCQVALKQFNNAIDTFLEGLSVFPDNGVMNFQIANLYLRKDYLDDAIYYFDKSFQLNDTEKIKVVSKNQIIMILFKQEKYDKVRPHINDVLAVAPNNYLALYYSAKLYNMNKEYPKAVDDIHKALEYVKSSNKSHLARFYYELGYAYYNLEEYDKLEGIIDKANYGSYRKLVLKFTPEYKYWVALCYYEIYDFEKSTDLLYTALKQDQSNLKVHELQIKIAEVTSDKTEQIQKAYHMIDNLDDEQMKVKTYQDVATWQLGSEHYLDAIKSCDETLALDEYNYIVKYTKAVALFKLNRTKESMDVLNELVKYNGLDVKTKSKYYFTLGIVAMKEKEYDLALHSFKSAKLDKTYKVAADEIISYLKSKEDSI</sequence>
<dbReference type="Gene3D" id="1.25.40.10">
    <property type="entry name" value="Tetratricopeptide repeat domain"/>
    <property type="match status" value="3"/>
</dbReference>
<dbReference type="AlphaFoldDB" id="A0A7X9XDA9"/>